<dbReference type="STRING" id="1121400.SAMN02746065_101144"/>
<dbReference type="EMBL" id="FWXY01000001">
    <property type="protein sequence ID" value="SMC36681.1"/>
    <property type="molecule type" value="Genomic_DNA"/>
</dbReference>
<name>A0A1W1YLK3_9BACT</name>
<dbReference type="Gene3D" id="3.40.50.2000">
    <property type="entry name" value="Glycogen Phosphorylase B"/>
    <property type="match status" value="1"/>
</dbReference>
<comment type="similarity">
    <text evidence="1">Belongs to the glycosyltransferase group 1 family. Glycosyltransferase 4 subfamily.</text>
</comment>
<evidence type="ECO:0000256" key="1">
    <source>
        <dbReference type="ARBA" id="ARBA00009481"/>
    </source>
</evidence>
<dbReference type="RefSeq" id="WP_084066461.1">
    <property type="nucleotide sequence ID" value="NZ_FWXY01000001.1"/>
</dbReference>
<dbReference type="Pfam" id="PF12038">
    <property type="entry name" value="QTMAN_N"/>
    <property type="match status" value="1"/>
</dbReference>
<evidence type="ECO:0000256" key="6">
    <source>
        <dbReference type="ARBA" id="ARBA00048439"/>
    </source>
</evidence>
<dbReference type="Proteomes" id="UP000192418">
    <property type="component" value="Unassembled WGS sequence"/>
</dbReference>
<keyword evidence="2" id="KW-0328">Glycosyltransferase</keyword>
<dbReference type="InterPro" id="IPR001296">
    <property type="entry name" value="Glyco_trans_1"/>
</dbReference>
<feature type="domain" description="Glycosyl transferase family 1" evidence="7">
    <location>
        <begin position="182"/>
        <end position="309"/>
    </location>
</feature>
<dbReference type="Pfam" id="PF00534">
    <property type="entry name" value="Glycos_transf_1"/>
    <property type="match status" value="1"/>
</dbReference>
<accession>A0A1W1YLK3</accession>
<dbReference type="AlphaFoldDB" id="A0A1W1YLK3"/>
<dbReference type="GO" id="GO:0016438">
    <property type="term" value="F:tRNA-queuosine(34) beta-mannosyltransferase activity"/>
    <property type="evidence" value="ECO:0007669"/>
    <property type="project" value="UniProtKB-EC"/>
</dbReference>
<keyword evidence="3 9" id="KW-0808">Transferase</keyword>
<evidence type="ECO:0000259" key="8">
    <source>
        <dbReference type="Pfam" id="PF12038"/>
    </source>
</evidence>
<evidence type="ECO:0000313" key="10">
    <source>
        <dbReference type="Proteomes" id="UP000192418"/>
    </source>
</evidence>
<dbReference type="InterPro" id="IPR051862">
    <property type="entry name" value="GT-like_domain_containing_1"/>
</dbReference>
<proteinExistence type="inferred from homology"/>
<evidence type="ECO:0000256" key="3">
    <source>
        <dbReference type="ARBA" id="ARBA00022679"/>
    </source>
</evidence>
<evidence type="ECO:0000256" key="4">
    <source>
        <dbReference type="ARBA" id="ARBA00044517"/>
    </source>
</evidence>
<evidence type="ECO:0000256" key="2">
    <source>
        <dbReference type="ARBA" id="ARBA00022676"/>
    </source>
</evidence>
<evidence type="ECO:0000256" key="5">
    <source>
        <dbReference type="ARBA" id="ARBA00044539"/>
    </source>
</evidence>
<gene>
    <name evidence="9" type="ORF">SAMN02746065_101144</name>
</gene>
<organism evidence="9 10">
    <name type="scientific">Desulfocicer vacuolatum DSM 3385</name>
    <dbReference type="NCBI Taxonomy" id="1121400"/>
    <lineage>
        <taxon>Bacteria</taxon>
        <taxon>Pseudomonadati</taxon>
        <taxon>Thermodesulfobacteriota</taxon>
        <taxon>Desulfobacteria</taxon>
        <taxon>Desulfobacterales</taxon>
        <taxon>Desulfobacteraceae</taxon>
        <taxon>Desulfocicer</taxon>
    </lineage>
</organism>
<protein>
    <recommendedName>
        <fullName evidence="5">tRNA-queuosine alpha-mannosyltransferase</fullName>
        <ecNumber evidence="4">2.4.1.110</ecNumber>
    </recommendedName>
</protein>
<dbReference type="OrthoDB" id="9792163at2"/>
<feature type="domain" description="tRNA-queuosine alpha-mannosyltransferase N-terminal" evidence="8">
    <location>
        <begin position="2"/>
        <end position="166"/>
    </location>
</feature>
<sequence>MKFLFMEPFFGGSHKSFALGWQAHSRHDIELLTLPDTFWKWRMRGAALQFIGKKKNYETYDGIITSDMMNLADFMALARKPLPPCLVYFHENQLTYPLFPGKQRDESLGIMNITTALAARRIIFNSRFHRRDFLEGASDFLNRIPGGNITWCEGALAEKSGVLYPGCPFPGGEALPGTPWLNPPLIIWNHRWEFDKNPGPFFKALKILKLKKIPFQLALLGEGGTTVPAAFASARRFFQKEIVTWGYAASRKEYETWLDRGAIVVSTANQENFGISVVEAVRRGCVPLLPDRLAYPEIIPREFHGDLIYQGYKYLPGMLENIILNYSRFIPVRDVLIKKMEQYAWNRIIAAYDTELDLLASHY</sequence>
<dbReference type="EC" id="2.4.1.110" evidence="4"/>
<dbReference type="SUPFAM" id="SSF53756">
    <property type="entry name" value="UDP-Glycosyltransferase/glycogen phosphorylase"/>
    <property type="match status" value="1"/>
</dbReference>
<evidence type="ECO:0000313" key="9">
    <source>
        <dbReference type="EMBL" id="SMC36681.1"/>
    </source>
</evidence>
<evidence type="ECO:0000259" key="7">
    <source>
        <dbReference type="Pfam" id="PF00534"/>
    </source>
</evidence>
<comment type="catalytic activity">
    <reaction evidence="6">
        <text>queuosine(34) in tRNA(Asp) + GDP-alpha-D-mannose = O-4''-alpha-D-mannosylqueuosine(34) in tRNA(Asp) + GDP + H(+)</text>
        <dbReference type="Rhea" id="RHEA:12885"/>
        <dbReference type="Rhea" id="RHEA-COMP:18572"/>
        <dbReference type="Rhea" id="RHEA-COMP:18581"/>
        <dbReference type="ChEBI" id="CHEBI:15378"/>
        <dbReference type="ChEBI" id="CHEBI:57527"/>
        <dbReference type="ChEBI" id="CHEBI:58189"/>
        <dbReference type="ChEBI" id="CHEBI:194431"/>
        <dbReference type="ChEBI" id="CHEBI:194442"/>
        <dbReference type="EC" id="2.4.1.110"/>
    </reaction>
    <physiologicalReaction direction="left-to-right" evidence="6">
        <dbReference type="Rhea" id="RHEA:12886"/>
    </physiologicalReaction>
</comment>
<dbReference type="PANTHER" id="PTHR13615">
    <property type="entry name" value="GLYCOSYLTRANSFERASE-LIKE 1"/>
    <property type="match status" value="1"/>
</dbReference>
<reference evidence="9 10" key="1">
    <citation type="submission" date="2017-04" db="EMBL/GenBank/DDBJ databases">
        <authorList>
            <person name="Afonso C.L."/>
            <person name="Miller P.J."/>
            <person name="Scott M.A."/>
            <person name="Spackman E."/>
            <person name="Goraichik I."/>
            <person name="Dimitrov K.M."/>
            <person name="Suarez D.L."/>
            <person name="Swayne D.E."/>
        </authorList>
    </citation>
    <scope>NUCLEOTIDE SEQUENCE [LARGE SCALE GENOMIC DNA]</scope>
    <source>
        <strain evidence="9 10">DSM 3385</strain>
    </source>
</reference>
<keyword evidence="10" id="KW-1185">Reference proteome</keyword>
<dbReference type="InterPro" id="IPR022701">
    <property type="entry name" value="QTMAN_N"/>
</dbReference>
<dbReference type="PANTHER" id="PTHR13615:SF3">
    <property type="entry name" value="GLYCOSYLTRANSFERASE-LIKE DOMAIN-CONTAINING PROTEIN 1"/>
    <property type="match status" value="1"/>
</dbReference>